<comment type="caution">
    <text evidence="2">The sequence shown here is derived from an EMBL/GenBank/DDBJ whole genome shotgun (WGS) entry which is preliminary data.</text>
</comment>
<accession>A0A0F9D1Q9</accession>
<gene>
    <name evidence="2" type="ORF">LCGC14_2599970</name>
</gene>
<feature type="region of interest" description="Disordered" evidence="1">
    <location>
        <begin position="12"/>
        <end position="51"/>
    </location>
</feature>
<evidence type="ECO:0000313" key="2">
    <source>
        <dbReference type="EMBL" id="KKL06048.1"/>
    </source>
</evidence>
<feature type="non-terminal residue" evidence="2">
    <location>
        <position position="84"/>
    </location>
</feature>
<sequence length="84" mass="8648">MVSVALVVVQHDVTGSAEDGDEDSDKPAWAGGGGGKNDRGDKPSTAGSARGDLYGDMYVILRDDNGVPILNEDGFVQPIDADGN</sequence>
<dbReference type="AlphaFoldDB" id="A0A0F9D1Q9"/>
<evidence type="ECO:0000256" key="1">
    <source>
        <dbReference type="SAM" id="MobiDB-lite"/>
    </source>
</evidence>
<reference evidence="2" key="1">
    <citation type="journal article" date="2015" name="Nature">
        <title>Complex archaea that bridge the gap between prokaryotes and eukaryotes.</title>
        <authorList>
            <person name="Spang A."/>
            <person name="Saw J.H."/>
            <person name="Jorgensen S.L."/>
            <person name="Zaremba-Niedzwiedzka K."/>
            <person name="Martijn J."/>
            <person name="Lind A.E."/>
            <person name="van Eijk R."/>
            <person name="Schleper C."/>
            <person name="Guy L."/>
            <person name="Ettema T.J."/>
        </authorList>
    </citation>
    <scope>NUCLEOTIDE SEQUENCE</scope>
</reference>
<dbReference type="EMBL" id="LAZR01043875">
    <property type="protein sequence ID" value="KKL06048.1"/>
    <property type="molecule type" value="Genomic_DNA"/>
</dbReference>
<organism evidence="2">
    <name type="scientific">marine sediment metagenome</name>
    <dbReference type="NCBI Taxonomy" id="412755"/>
    <lineage>
        <taxon>unclassified sequences</taxon>
        <taxon>metagenomes</taxon>
        <taxon>ecological metagenomes</taxon>
    </lineage>
</organism>
<proteinExistence type="predicted"/>
<name>A0A0F9D1Q9_9ZZZZ</name>
<protein>
    <submittedName>
        <fullName evidence="2">Uncharacterized protein</fullName>
    </submittedName>
</protein>